<keyword evidence="3" id="KW-1185">Reference proteome</keyword>
<reference evidence="2 3" key="1">
    <citation type="submission" date="2020-10" db="EMBL/GenBank/DDBJ databases">
        <title>Sequencing the genomes of 1000 actinobacteria strains.</title>
        <authorList>
            <person name="Klenk H.-P."/>
        </authorList>
    </citation>
    <scope>NUCLEOTIDE SEQUENCE [LARGE SCALE GENOMIC DNA]</scope>
    <source>
        <strain evidence="2 3">DSM 15474</strain>
    </source>
</reference>
<dbReference type="Pfam" id="PF04230">
    <property type="entry name" value="PS_pyruv_trans"/>
    <property type="match status" value="1"/>
</dbReference>
<proteinExistence type="predicted"/>
<name>A0ABR9J3A2_9MICC</name>
<accession>A0ABR9J3A2</accession>
<dbReference type="RefSeq" id="WP_192590284.1">
    <property type="nucleotide sequence ID" value="NZ_JADBEE010000001.1"/>
</dbReference>
<dbReference type="InterPro" id="IPR007345">
    <property type="entry name" value="Polysacch_pyruvyl_Trfase"/>
</dbReference>
<evidence type="ECO:0000313" key="3">
    <source>
        <dbReference type="Proteomes" id="UP000636579"/>
    </source>
</evidence>
<evidence type="ECO:0000259" key="1">
    <source>
        <dbReference type="Pfam" id="PF04230"/>
    </source>
</evidence>
<dbReference type="EMBL" id="JADBEE010000001">
    <property type="protein sequence ID" value="MBE1513385.1"/>
    <property type="molecule type" value="Genomic_DNA"/>
</dbReference>
<comment type="caution">
    <text evidence="2">The sequence shown here is derived from an EMBL/GenBank/DDBJ whole genome shotgun (WGS) entry which is preliminary data.</text>
</comment>
<dbReference type="Proteomes" id="UP000636579">
    <property type="component" value="Unassembled WGS sequence"/>
</dbReference>
<evidence type="ECO:0000313" key="2">
    <source>
        <dbReference type="EMBL" id="MBE1513385.1"/>
    </source>
</evidence>
<protein>
    <recommendedName>
        <fullName evidence="1">Polysaccharide pyruvyl transferase domain-containing protein</fullName>
    </recommendedName>
</protein>
<organism evidence="2 3">
    <name type="scientific">Nesterenkonia halotolerans</name>
    <dbReference type="NCBI Taxonomy" id="225325"/>
    <lineage>
        <taxon>Bacteria</taxon>
        <taxon>Bacillati</taxon>
        <taxon>Actinomycetota</taxon>
        <taxon>Actinomycetes</taxon>
        <taxon>Micrococcales</taxon>
        <taxon>Micrococcaceae</taxon>
        <taxon>Nesterenkonia</taxon>
    </lineage>
</organism>
<gene>
    <name evidence="2" type="ORF">H4W26_000140</name>
</gene>
<feature type="domain" description="Polysaccharide pyruvyl transferase" evidence="1">
    <location>
        <begin position="226"/>
        <end position="337"/>
    </location>
</feature>
<sequence length="427" mass="47106">MSSRTALSSLHETSNADGWVRSQQVHVRLNPELATLTWDVPTAHGLVSLVLRDTGDEHGLLMARGESENLRRILRNELVTDALLKATPHEHHVLEPALPLGESSGAALRLLREWAGRIQAGIIDVDSVERGETMDKNPPLHGFWWDRKANFGDAVGPWLAATLSGRDVVNVRPTKDNPVPAQGRAIALVGSIIHMIGRPDVDIWGAGLMRPLSAKSPLRRLTGIRVHAVRGHLTRNELQAKLGWEVPEVLGDPALLLPRHYTPRPSAHSEQKIAFVPHMSHRPHFKNLDQDTFDIVDVRDDLTIVVDGIANARVCVSTSLHGLIIAQTYGVPWVWLNITDAELGGGEFKFNDFFSTLSGSAPARVDVSREELADLDLEEVARSNALPRLNVDLEALESAFPGARAGSTRPEQRKGLLHRLISRFSRR</sequence>